<dbReference type="GO" id="GO:0016020">
    <property type="term" value="C:membrane"/>
    <property type="evidence" value="ECO:0000318"/>
    <property type="project" value="GO_Central"/>
</dbReference>
<dbReference type="PANTHER" id="PTHR19432">
    <property type="entry name" value="SUGAR TRANSPORTER"/>
    <property type="match status" value="1"/>
</dbReference>
<feature type="transmembrane region" description="Helical" evidence="7">
    <location>
        <begin position="429"/>
        <end position="451"/>
    </location>
</feature>
<dbReference type="PANTHER" id="PTHR19432:SF37">
    <property type="entry name" value="SOLUTE CARRIER FAMILY 45 MEMBER 3"/>
    <property type="match status" value="1"/>
</dbReference>
<dbReference type="CTD" id="85414"/>
<evidence type="ECO:0000256" key="2">
    <source>
        <dbReference type="ARBA" id="ARBA00022448"/>
    </source>
</evidence>
<feature type="transmembrane region" description="Helical" evidence="7">
    <location>
        <begin position="379"/>
        <end position="398"/>
    </location>
</feature>
<dbReference type="KEGG" id="spu:576724"/>
<dbReference type="RefSeq" id="XP_030845081.1">
    <property type="nucleotide sequence ID" value="XM_030989221.1"/>
</dbReference>
<keyword evidence="5 7" id="KW-0472">Membrane</keyword>
<comment type="similarity">
    <text evidence="6">Belongs to the glycoside-pentoside-hexuronide (GPH) cation symporter transporter (TC 2.A.2) family.</text>
</comment>
<dbReference type="OMA" id="SQAFAMF"/>
<feature type="transmembrane region" description="Helical" evidence="7">
    <location>
        <begin position="505"/>
        <end position="524"/>
    </location>
</feature>
<dbReference type="FunFam" id="1.20.1250.20:FF:000193">
    <property type="entry name" value="Solute carrier family 45 member 3"/>
    <property type="match status" value="1"/>
</dbReference>
<feature type="transmembrane region" description="Helical" evidence="7">
    <location>
        <begin position="86"/>
        <end position="104"/>
    </location>
</feature>
<keyword evidence="2" id="KW-0813">Transport</keyword>
<evidence type="ECO:0000313" key="8">
    <source>
        <dbReference type="EnsemblMetazoa" id="XP_030845080"/>
    </source>
</evidence>
<name>A0A7M7T0K7_STRPU</name>
<reference evidence="8" key="2">
    <citation type="submission" date="2021-01" db="UniProtKB">
        <authorList>
            <consortium name="EnsemblMetazoa"/>
        </authorList>
    </citation>
    <scope>IDENTIFICATION</scope>
</reference>
<dbReference type="FunCoup" id="A0A7M7T0K7">
    <property type="interactions" value="92"/>
</dbReference>
<dbReference type="OrthoDB" id="28755at2759"/>
<evidence type="ECO:0000313" key="9">
    <source>
        <dbReference type="Proteomes" id="UP000007110"/>
    </source>
</evidence>
<sequence>MGSVVTDNSIFSYRYLTMVNLITLGTELCSSAAFSYLPPLLLEAGFSESGMSTVMAMGPFLALFLLPVMGTSSDRCQSRFGRRRPYIAVLSLGIIVSLTLLPNTKLITAYFTPYFTPYFPEKQFGLIVLAACVILLDFCSQVCYTPIESLLSDPCKTETQRNRSFGIFSLMMSLGACLGYWIVSVNWSETVLGFYLGGHERTLFSLLLILFTFCFILSTYIARDPPLLDASLEDIIEVNSANPHTALNGKPVLKPANGSTIASVPFMVSATQKTLSYRVPSRICIRVKSMCSSLFACIPRPKIDLSPIKGTLEGIRTMPKAMKMLWMAHLMTSTAVMGFRLYFTDYMGESIFSGNPEAVDGSLVKRAYEEGIRMGSFGLLLHSIISAVFSLVIGAVITRWGAVRTYLFGMVLFTCATFVMLFMDGIVFTLLLASLTGFANATITTVPYTLLTGYHQKKELYYQDSDDTGVHGKGADLALLDSAYILSEVISSFAFGIIVEMTETTGAYIACSFACGLVSCFMVLRIK</sequence>
<feature type="transmembrane region" description="Helical" evidence="7">
    <location>
        <begin position="124"/>
        <end position="144"/>
    </location>
</feature>
<dbReference type="AlphaFoldDB" id="A0A7M7T0K7"/>
<dbReference type="EnsemblMetazoa" id="XM_030989221">
    <property type="protein sequence ID" value="XP_030845081"/>
    <property type="gene ID" value="LOC576724"/>
</dbReference>
<dbReference type="SUPFAM" id="SSF103473">
    <property type="entry name" value="MFS general substrate transporter"/>
    <property type="match status" value="1"/>
</dbReference>
<feature type="transmembrane region" description="Helical" evidence="7">
    <location>
        <begin position="49"/>
        <end position="66"/>
    </location>
</feature>
<evidence type="ECO:0000256" key="3">
    <source>
        <dbReference type="ARBA" id="ARBA00022692"/>
    </source>
</evidence>
<feature type="transmembrane region" description="Helical" evidence="7">
    <location>
        <begin position="405"/>
        <end position="423"/>
    </location>
</feature>
<dbReference type="Gene3D" id="1.20.1250.20">
    <property type="entry name" value="MFS general substrate transporter like domains"/>
    <property type="match status" value="2"/>
</dbReference>
<evidence type="ECO:0000256" key="1">
    <source>
        <dbReference type="ARBA" id="ARBA00004141"/>
    </source>
</evidence>
<dbReference type="EnsemblMetazoa" id="XM_030989220">
    <property type="protein sequence ID" value="XP_030845080"/>
    <property type="gene ID" value="LOC576724"/>
</dbReference>
<evidence type="ECO:0000256" key="4">
    <source>
        <dbReference type="ARBA" id="ARBA00022989"/>
    </source>
</evidence>
<feature type="transmembrane region" description="Helical" evidence="7">
    <location>
        <begin position="324"/>
        <end position="343"/>
    </location>
</feature>
<feature type="transmembrane region" description="Helical" evidence="7">
    <location>
        <begin position="203"/>
        <end position="222"/>
    </location>
</feature>
<dbReference type="InterPro" id="IPR036259">
    <property type="entry name" value="MFS_trans_sf"/>
</dbReference>
<feature type="transmembrane region" description="Helical" evidence="7">
    <location>
        <begin position="12"/>
        <end position="37"/>
    </location>
</feature>
<evidence type="ECO:0000256" key="5">
    <source>
        <dbReference type="ARBA" id="ARBA00023136"/>
    </source>
</evidence>
<proteinExistence type="inferred from homology"/>
<evidence type="ECO:0000256" key="7">
    <source>
        <dbReference type="SAM" id="Phobius"/>
    </source>
</evidence>
<feature type="transmembrane region" description="Helical" evidence="7">
    <location>
        <begin position="477"/>
        <end position="499"/>
    </location>
</feature>
<evidence type="ECO:0000256" key="6">
    <source>
        <dbReference type="ARBA" id="ARBA00038193"/>
    </source>
</evidence>
<dbReference type="Pfam" id="PF07690">
    <property type="entry name" value="MFS_1"/>
    <property type="match status" value="1"/>
</dbReference>
<feature type="transmembrane region" description="Helical" evidence="7">
    <location>
        <begin position="165"/>
        <end position="183"/>
    </location>
</feature>
<dbReference type="InterPro" id="IPR011701">
    <property type="entry name" value="MFS"/>
</dbReference>
<dbReference type="GO" id="GO:0008506">
    <property type="term" value="F:sucrose:proton symporter activity"/>
    <property type="evidence" value="ECO:0000318"/>
    <property type="project" value="GO_Central"/>
</dbReference>
<reference evidence="9" key="1">
    <citation type="submission" date="2015-02" db="EMBL/GenBank/DDBJ databases">
        <title>Genome sequencing for Strongylocentrotus purpuratus.</title>
        <authorList>
            <person name="Murali S."/>
            <person name="Liu Y."/>
            <person name="Vee V."/>
            <person name="English A."/>
            <person name="Wang M."/>
            <person name="Skinner E."/>
            <person name="Han Y."/>
            <person name="Muzny D.M."/>
            <person name="Worley K.C."/>
            <person name="Gibbs R.A."/>
        </authorList>
    </citation>
    <scope>NUCLEOTIDE SEQUENCE</scope>
</reference>
<comment type="subcellular location">
    <subcellularLocation>
        <location evidence="1">Membrane</location>
        <topology evidence="1">Multi-pass membrane protein</topology>
    </subcellularLocation>
</comment>
<keyword evidence="9" id="KW-1185">Reference proteome</keyword>
<organism evidence="8 9">
    <name type="scientific">Strongylocentrotus purpuratus</name>
    <name type="common">Purple sea urchin</name>
    <dbReference type="NCBI Taxonomy" id="7668"/>
    <lineage>
        <taxon>Eukaryota</taxon>
        <taxon>Metazoa</taxon>
        <taxon>Echinodermata</taxon>
        <taxon>Eleutherozoa</taxon>
        <taxon>Echinozoa</taxon>
        <taxon>Echinoidea</taxon>
        <taxon>Euechinoidea</taxon>
        <taxon>Echinacea</taxon>
        <taxon>Camarodonta</taxon>
        <taxon>Echinidea</taxon>
        <taxon>Strongylocentrotidae</taxon>
        <taxon>Strongylocentrotus</taxon>
    </lineage>
</organism>
<dbReference type="InParanoid" id="A0A7M7T0K7"/>
<dbReference type="RefSeq" id="XP_030845080.1">
    <property type="nucleotide sequence ID" value="XM_030989220.1"/>
</dbReference>
<protein>
    <submittedName>
        <fullName evidence="8">Uncharacterized protein</fullName>
    </submittedName>
</protein>
<dbReference type="GeneID" id="576724"/>
<keyword evidence="4 7" id="KW-1133">Transmembrane helix</keyword>
<accession>A0A7M7T0K7</accession>
<keyword evidence="3 7" id="KW-0812">Transmembrane</keyword>
<dbReference type="Proteomes" id="UP000007110">
    <property type="component" value="Unassembled WGS sequence"/>
</dbReference>